<dbReference type="Pfam" id="PF00494">
    <property type="entry name" value="SQS_PSY"/>
    <property type="match status" value="1"/>
</dbReference>
<dbReference type="InterPro" id="IPR019845">
    <property type="entry name" value="Squalene/phytoene_synthase_CS"/>
</dbReference>
<dbReference type="InterPro" id="IPR002060">
    <property type="entry name" value="Squ/phyt_synthse"/>
</dbReference>
<evidence type="ECO:0000313" key="3">
    <source>
        <dbReference type="EMBL" id="GEL93718.1"/>
    </source>
</evidence>
<protein>
    <submittedName>
        <fullName evidence="3">Phytoene synthase</fullName>
    </submittedName>
</protein>
<dbReference type="InterPro" id="IPR008949">
    <property type="entry name" value="Isoprenoid_synthase_dom_sf"/>
</dbReference>
<name>A0A511J6V9_9CELL</name>
<organism evidence="3 4">
    <name type="scientific">Cellulomonas composti</name>
    <dbReference type="NCBI Taxonomy" id="266130"/>
    <lineage>
        <taxon>Bacteria</taxon>
        <taxon>Bacillati</taxon>
        <taxon>Actinomycetota</taxon>
        <taxon>Actinomycetes</taxon>
        <taxon>Micrococcales</taxon>
        <taxon>Cellulomonadaceae</taxon>
        <taxon>Cellulomonas</taxon>
    </lineage>
</organism>
<comment type="caution">
    <text evidence="3">The sequence shown here is derived from an EMBL/GenBank/DDBJ whole genome shotgun (WGS) entry which is preliminary data.</text>
</comment>
<dbReference type="SFLD" id="SFLDG01212">
    <property type="entry name" value="Phytoene_synthase_like"/>
    <property type="match status" value="1"/>
</dbReference>
<proteinExistence type="predicted"/>
<dbReference type="SFLD" id="SFLDS00005">
    <property type="entry name" value="Isoprenoid_Synthase_Type_I"/>
    <property type="match status" value="1"/>
</dbReference>
<dbReference type="SUPFAM" id="SSF48576">
    <property type="entry name" value="Terpenoid synthases"/>
    <property type="match status" value="1"/>
</dbReference>
<comment type="pathway">
    <text evidence="1">Carotenoid biosynthesis; phytoene biosynthesis.</text>
</comment>
<keyword evidence="4" id="KW-1185">Reference proteome</keyword>
<dbReference type="GO" id="GO:0008299">
    <property type="term" value="P:isoprenoid biosynthetic process"/>
    <property type="evidence" value="ECO:0007669"/>
    <property type="project" value="UniProtKB-ARBA"/>
</dbReference>
<dbReference type="InterPro" id="IPR044843">
    <property type="entry name" value="Trans_IPPS_bact-type"/>
</dbReference>
<dbReference type="PROSITE" id="PS01045">
    <property type="entry name" value="SQUALEN_PHYTOEN_SYN_2"/>
    <property type="match status" value="1"/>
</dbReference>
<dbReference type="Gene3D" id="1.10.600.10">
    <property type="entry name" value="Farnesyl Diphosphate Synthase"/>
    <property type="match status" value="1"/>
</dbReference>
<dbReference type="RefSeq" id="WP_146841314.1">
    <property type="nucleotide sequence ID" value="NZ_BJWG01000001.1"/>
</dbReference>
<dbReference type="SFLD" id="SFLDG01018">
    <property type="entry name" value="Squalene/Phytoene_Synthase_Lik"/>
    <property type="match status" value="1"/>
</dbReference>
<dbReference type="OrthoDB" id="9807580at2"/>
<dbReference type="UniPathway" id="UPA00799"/>
<dbReference type="Proteomes" id="UP000321720">
    <property type="component" value="Unassembled WGS sequence"/>
</dbReference>
<reference evidence="3 4" key="1">
    <citation type="submission" date="2019-07" db="EMBL/GenBank/DDBJ databases">
        <title>Whole genome shotgun sequence of Cellulomonas composti NBRC 100758.</title>
        <authorList>
            <person name="Hosoyama A."/>
            <person name="Uohara A."/>
            <person name="Ohji S."/>
            <person name="Ichikawa N."/>
        </authorList>
    </citation>
    <scope>NUCLEOTIDE SEQUENCE [LARGE SCALE GENOMIC DNA]</scope>
    <source>
        <strain evidence="3 4">NBRC 100758</strain>
    </source>
</reference>
<evidence type="ECO:0000256" key="2">
    <source>
        <dbReference type="ARBA" id="ARBA00022679"/>
    </source>
</evidence>
<dbReference type="AlphaFoldDB" id="A0A511J6V9"/>
<dbReference type="PANTHER" id="PTHR31480">
    <property type="entry name" value="BIFUNCTIONAL LYCOPENE CYCLASE/PHYTOENE SYNTHASE"/>
    <property type="match status" value="1"/>
</dbReference>
<dbReference type="EMBL" id="BJWG01000001">
    <property type="protein sequence ID" value="GEL93718.1"/>
    <property type="molecule type" value="Genomic_DNA"/>
</dbReference>
<evidence type="ECO:0000256" key="1">
    <source>
        <dbReference type="ARBA" id="ARBA00004684"/>
    </source>
</evidence>
<dbReference type="GO" id="GO:0004311">
    <property type="term" value="F:geranylgeranyl diphosphate synthase activity"/>
    <property type="evidence" value="ECO:0007669"/>
    <property type="project" value="InterPro"/>
</dbReference>
<evidence type="ECO:0000313" key="4">
    <source>
        <dbReference type="Proteomes" id="UP000321720"/>
    </source>
</evidence>
<gene>
    <name evidence="3" type="ORF">CCO02nite_03760</name>
</gene>
<keyword evidence="2" id="KW-0808">Transferase</keyword>
<accession>A0A511J6V9</accession>
<sequence>MSGTGTPAAHGGRSGYDAAARHAAATVVEQYSTSFARACRLLHEPVRTHVRAIYALVRVADEVVDAPDLPLTAAQRRRHLDALEAATLEAMGTGFSTDLVVHAFALAAREHAITADLVAPFFASMRTDLDRASHDDASYDRYVHGSAEVVGLMCLRVFVGAPDADDELRRDGYERLAPGARRLGAAFQQVNFLRDLAADRDDLGRVYVPDVDPDHLTDRQRDAVLDEVDDDLATAARAIAALPPSSRRAVRAAHGLFAALSHRLRATPAQAIARGRVRVPAPAKALVVARTLLPAGRS</sequence>